<dbReference type="InterPro" id="IPR011990">
    <property type="entry name" value="TPR-like_helical_dom_sf"/>
</dbReference>
<proteinExistence type="predicted"/>
<evidence type="ECO:0008006" key="2">
    <source>
        <dbReference type="Google" id="ProtNLM"/>
    </source>
</evidence>
<dbReference type="SMART" id="SM00028">
    <property type="entry name" value="TPR"/>
    <property type="match status" value="7"/>
</dbReference>
<gene>
    <name evidence="1" type="ORF">HELGO_WM14777</name>
</gene>
<sequence length="389" mass="45874">MYNIDTVVDELMVNTLMNLGNKYKEENNHALSEKSYKEAYDRMVKLANINPRKYKPLLIDIYNELAKLYETQGSYDLAIAKYREIVSLARILLRETESLKYVTLLAHMATKIGHLHRNHHNRQLAQYFYTEALEHYKILEEEENYTYHRVAILNIQLILIEIYEEENLFENAKMYYKSSLALSQKLIDAGLQDYNHHQGKLHCDLASIYFFEADFENAKEHYHTSLELLIKFVQIDSESYIESLAIVQNNLASIYAAQKKYDKALFYYKKALPHLSALAETNPAKYGHNVAVLFKNLASIYFYEGDTEKAEFFHFKSIEIFEEFSEYNAQKYNLELASCIIDGVEYYEQHTLTLYNAENILREYKWDNDAEILLGRISKLRKAKLRERV</sequence>
<evidence type="ECO:0000313" key="1">
    <source>
        <dbReference type="EMBL" id="CAA6810303.1"/>
    </source>
</evidence>
<dbReference type="Gene3D" id="1.25.40.10">
    <property type="entry name" value="Tetratricopeptide repeat domain"/>
    <property type="match status" value="3"/>
</dbReference>
<protein>
    <recommendedName>
        <fullName evidence="2">Kinesin light chain</fullName>
    </recommendedName>
</protein>
<name>A0A6S6T5B5_9BACT</name>
<dbReference type="AlphaFoldDB" id="A0A6S6T5B5"/>
<dbReference type="EMBL" id="CACVAZ010000063">
    <property type="protein sequence ID" value="CAA6810303.1"/>
    <property type="molecule type" value="Genomic_DNA"/>
</dbReference>
<dbReference type="Pfam" id="PF13181">
    <property type="entry name" value="TPR_8"/>
    <property type="match status" value="2"/>
</dbReference>
<organism evidence="1">
    <name type="scientific">uncultured Sulfurovum sp</name>
    <dbReference type="NCBI Taxonomy" id="269237"/>
    <lineage>
        <taxon>Bacteria</taxon>
        <taxon>Pseudomonadati</taxon>
        <taxon>Campylobacterota</taxon>
        <taxon>Epsilonproteobacteria</taxon>
        <taxon>Campylobacterales</taxon>
        <taxon>Sulfurovaceae</taxon>
        <taxon>Sulfurovum</taxon>
        <taxon>environmental samples</taxon>
    </lineage>
</organism>
<dbReference type="Pfam" id="PF13424">
    <property type="entry name" value="TPR_12"/>
    <property type="match status" value="1"/>
</dbReference>
<dbReference type="InterPro" id="IPR019734">
    <property type="entry name" value="TPR_rpt"/>
</dbReference>
<dbReference type="SUPFAM" id="SSF48452">
    <property type="entry name" value="TPR-like"/>
    <property type="match status" value="2"/>
</dbReference>
<dbReference type="PANTHER" id="PTHR19959">
    <property type="entry name" value="KINESIN LIGHT CHAIN"/>
    <property type="match status" value="1"/>
</dbReference>
<reference evidence="1" key="1">
    <citation type="submission" date="2020-01" db="EMBL/GenBank/DDBJ databases">
        <authorList>
            <person name="Meier V. D."/>
            <person name="Meier V D."/>
        </authorList>
    </citation>
    <scope>NUCLEOTIDE SEQUENCE</scope>
    <source>
        <strain evidence="1">HLG_WM_MAG_02</strain>
    </source>
</reference>
<dbReference type="PANTHER" id="PTHR19959:SF119">
    <property type="entry name" value="FUNGAL LIPASE-LIKE DOMAIN-CONTAINING PROTEIN"/>
    <property type="match status" value="1"/>
</dbReference>
<accession>A0A6S6T5B5</accession>